<evidence type="ECO:0000313" key="1">
    <source>
        <dbReference type="EMBL" id="CAI9947807.1"/>
    </source>
</evidence>
<reference evidence="1" key="1">
    <citation type="submission" date="2023-06" db="EMBL/GenBank/DDBJ databases">
        <authorList>
            <person name="Kurt Z."/>
        </authorList>
    </citation>
    <scope>NUCLEOTIDE SEQUENCE</scope>
</reference>
<dbReference type="Proteomes" id="UP001642409">
    <property type="component" value="Unassembled WGS sequence"/>
</dbReference>
<evidence type="ECO:0000313" key="2">
    <source>
        <dbReference type="EMBL" id="CAL6042891.1"/>
    </source>
</evidence>
<reference evidence="2 3" key="2">
    <citation type="submission" date="2024-07" db="EMBL/GenBank/DDBJ databases">
        <authorList>
            <person name="Akdeniz Z."/>
        </authorList>
    </citation>
    <scope>NUCLEOTIDE SEQUENCE [LARGE SCALE GENOMIC DNA]</scope>
</reference>
<dbReference type="EMBL" id="CATOUU010000782">
    <property type="protein sequence ID" value="CAI9947807.1"/>
    <property type="molecule type" value="Genomic_DNA"/>
</dbReference>
<dbReference type="AlphaFoldDB" id="A0AA86Q7X1"/>
<proteinExistence type="predicted"/>
<comment type="caution">
    <text evidence="1">The sequence shown here is derived from an EMBL/GenBank/DDBJ whole genome shotgun (WGS) entry which is preliminary data.</text>
</comment>
<protein>
    <submittedName>
        <fullName evidence="2">Hypothetical_protein</fullName>
    </submittedName>
</protein>
<organism evidence="1">
    <name type="scientific">Hexamita inflata</name>
    <dbReference type="NCBI Taxonomy" id="28002"/>
    <lineage>
        <taxon>Eukaryota</taxon>
        <taxon>Metamonada</taxon>
        <taxon>Diplomonadida</taxon>
        <taxon>Hexamitidae</taxon>
        <taxon>Hexamitinae</taxon>
        <taxon>Hexamita</taxon>
    </lineage>
</organism>
<name>A0AA86Q7X1_9EUKA</name>
<evidence type="ECO:0000313" key="3">
    <source>
        <dbReference type="Proteomes" id="UP001642409"/>
    </source>
</evidence>
<sequence length="122" mass="14448">MVQITYMKMQQDIYFNTYLSTCTSTNYDPYIQRRFDYIRSLEKYKNKDQLMISNRVLFRDGNLRVHKIPNQITPSNSPIKSANQISLQIILSNFSQSTQSQATAARCWLREFFSLIGVIYKR</sequence>
<keyword evidence="3" id="KW-1185">Reference proteome</keyword>
<accession>A0AA86Q7X1</accession>
<gene>
    <name evidence="1" type="ORF">HINF_LOCUS35452</name>
    <name evidence="2" type="ORF">HINF_LOCUS39809</name>
</gene>
<dbReference type="EMBL" id="CAXDID020000155">
    <property type="protein sequence ID" value="CAL6042891.1"/>
    <property type="molecule type" value="Genomic_DNA"/>
</dbReference>